<dbReference type="Proteomes" id="UP001565435">
    <property type="component" value="Unassembled WGS sequence"/>
</dbReference>
<gene>
    <name evidence="1" type="ORF">ABH903_003355</name>
</gene>
<reference evidence="1 2" key="1">
    <citation type="submission" date="2024-07" db="EMBL/GenBank/DDBJ databases">
        <title>Mealworm larvae gut microbial communities from Newark, Delaware, USA.</title>
        <authorList>
            <person name="Blenner M."/>
        </authorList>
    </citation>
    <scope>NUCLEOTIDE SEQUENCE [LARGE SCALE GENOMIC DNA]</scope>
    <source>
        <strain evidence="1 2">UD i117</strain>
    </source>
</reference>
<proteinExistence type="predicted"/>
<evidence type="ECO:0000313" key="1">
    <source>
        <dbReference type="EMBL" id="MEY9260312.1"/>
    </source>
</evidence>
<evidence type="ECO:0008006" key="3">
    <source>
        <dbReference type="Google" id="ProtNLM"/>
    </source>
</evidence>
<organism evidence="1 2">
    <name type="scientific">Brevibacterium epidermidis</name>
    <dbReference type="NCBI Taxonomy" id="1698"/>
    <lineage>
        <taxon>Bacteria</taxon>
        <taxon>Bacillati</taxon>
        <taxon>Actinomycetota</taxon>
        <taxon>Actinomycetes</taxon>
        <taxon>Micrococcales</taxon>
        <taxon>Brevibacteriaceae</taxon>
        <taxon>Brevibacterium</taxon>
    </lineage>
</organism>
<evidence type="ECO:0000313" key="2">
    <source>
        <dbReference type="Proteomes" id="UP001565435"/>
    </source>
</evidence>
<name>A0ABV4EP83_BREEP</name>
<dbReference type="EMBL" id="JBGBYS010000027">
    <property type="protein sequence ID" value="MEY9260312.1"/>
    <property type="molecule type" value="Genomic_DNA"/>
</dbReference>
<accession>A0ABV4EP83</accession>
<keyword evidence="2" id="KW-1185">Reference proteome</keyword>
<protein>
    <recommendedName>
        <fullName evidence="3">DUF2218 domain-containing protein</fullName>
    </recommendedName>
</protein>
<sequence>MRVPKPNQWNTDRIDAIVLPALERLLHDGELDSLSIESEQSNLRMLWARISVRGEQIQILVSDDDVAESLDQAKQRFFDELQSEISESSFAWGQLRE</sequence>
<comment type="caution">
    <text evidence="1">The sequence shown here is derived from an EMBL/GenBank/DDBJ whole genome shotgun (WGS) entry which is preliminary data.</text>
</comment>